<protein>
    <submittedName>
        <fullName evidence="1">Uncharacterized protein</fullName>
    </submittedName>
</protein>
<dbReference type="Proteomes" id="UP000198956">
    <property type="component" value="Unassembled WGS sequence"/>
</dbReference>
<sequence>MNEIFANAERSEECTCNRTSHKSWTVLRTHFPTGVYAELREAVKIRDHISCKIQRIPVKVHIIAKVHIRHTRLWLNVLIKSHVGQ</sequence>
<organism evidence="1 2">
    <name type="scientific">Aneurinibacillus thermoaerophilus</name>
    <dbReference type="NCBI Taxonomy" id="143495"/>
    <lineage>
        <taxon>Bacteria</taxon>
        <taxon>Bacillati</taxon>
        <taxon>Bacillota</taxon>
        <taxon>Bacilli</taxon>
        <taxon>Bacillales</taxon>
        <taxon>Paenibacillaceae</taxon>
        <taxon>Aneurinibacillus group</taxon>
        <taxon>Aneurinibacillus</taxon>
    </lineage>
</organism>
<proteinExistence type="predicted"/>
<evidence type="ECO:0000313" key="1">
    <source>
        <dbReference type="EMBL" id="SDH25253.1"/>
    </source>
</evidence>
<accession>A0A1G8AWS4</accession>
<gene>
    <name evidence="1" type="ORF">SAMN04489735_101857</name>
</gene>
<dbReference type="EMBL" id="FNDE01000018">
    <property type="protein sequence ID" value="SDH25253.1"/>
    <property type="molecule type" value="Genomic_DNA"/>
</dbReference>
<dbReference type="AlphaFoldDB" id="A0A1G8AWS4"/>
<evidence type="ECO:0000313" key="2">
    <source>
        <dbReference type="Proteomes" id="UP000198956"/>
    </source>
</evidence>
<name>A0A1G8AWS4_ANETH</name>
<reference evidence="1 2" key="1">
    <citation type="submission" date="2016-10" db="EMBL/GenBank/DDBJ databases">
        <authorList>
            <person name="de Groot N.N."/>
        </authorList>
    </citation>
    <scope>NUCLEOTIDE SEQUENCE [LARGE SCALE GENOMIC DNA]</scope>
    <source>
        <strain evidence="1 2">L 420-91</strain>
    </source>
</reference>